<dbReference type="EMBL" id="FQZI01000010">
    <property type="protein sequence ID" value="SHJ21291.1"/>
    <property type="molecule type" value="Genomic_DNA"/>
</dbReference>
<reference evidence="3" key="1">
    <citation type="submission" date="2016-11" db="EMBL/GenBank/DDBJ databases">
        <authorList>
            <person name="Varghese N."/>
            <person name="Submissions S."/>
        </authorList>
    </citation>
    <scope>NUCLEOTIDE SEQUENCE [LARGE SCALE GENOMIC DNA]</scope>
    <source>
        <strain evidence="3">DSM 18829</strain>
    </source>
</reference>
<dbReference type="InterPro" id="IPR008993">
    <property type="entry name" value="TIMP-like_OB-fold"/>
</dbReference>
<feature type="signal peptide" evidence="1">
    <location>
        <begin position="1"/>
        <end position="18"/>
    </location>
</feature>
<dbReference type="STRING" id="415425.SAMN05444363_0002"/>
<accession>A0A1M6HGI0</accession>
<keyword evidence="1" id="KW-0732">Signal</keyword>
<evidence type="ECO:0000313" key="2">
    <source>
        <dbReference type="EMBL" id="SHJ21291.1"/>
    </source>
</evidence>
<dbReference type="OrthoDB" id="1260598at2"/>
<evidence type="ECO:0000313" key="3">
    <source>
        <dbReference type="Proteomes" id="UP000184488"/>
    </source>
</evidence>
<dbReference type="AlphaFoldDB" id="A0A1M6HGI0"/>
<dbReference type="Gene3D" id="2.40.50.120">
    <property type="match status" value="1"/>
</dbReference>
<protein>
    <submittedName>
        <fullName evidence="2">Tissue inhibitor of metalloproteinase</fullName>
    </submittedName>
</protein>
<sequence length="155" mass="17829">MKKYLLIVMLFITSFSFACSCIGKSKIKTSLKSADAVFVGTIISSKKVKIKMDSSNVGIDSLNFLSMMEYKISITQRIKGKTLNDTIKVYSGFGNGDCGFRFNIGQKYIVYSHFEEYSWWGKVNFLSTDICMRTMIYNDKEYKKLIRIGKRKDYS</sequence>
<dbReference type="SUPFAM" id="SSF50242">
    <property type="entry name" value="TIMP-like"/>
    <property type="match status" value="1"/>
</dbReference>
<name>A0A1M6HGI0_9FLAO</name>
<evidence type="ECO:0000256" key="1">
    <source>
        <dbReference type="SAM" id="SignalP"/>
    </source>
</evidence>
<keyword evidence="3" id="KW-1185">Reference proteome</keyword>
<dbReference type="RefSeq" id="WP_073312295.1">
    <property type="nucleotide sequence ID" value="NZ_FQZI01000010.1"/>
</dbReference>
<dbReference type="Proteomes" id="UP000184488">
    <property type="component" value="Unassembled WGS sequence"/>
</dbReference>
<dbReference type="PROSITE" id="PS51257">
    <property type="entry name" value="PROKAR_LIPOPROTEIN"/>
    <property type="match status" value="1"/>
</dbReference>
<organism evidence="2 3">
    <name type="scientific">Flavobacterium terrae</name>
    <dbReference type="NCBI Taxonomy" id="415425"/>
    <lineage>
        <taxon>Bacteria</taxon>
        <taxon>Pseudomonadati</taxon>
        <taxon>Bacteroidota</taxon>
        <taxon>Flavobacteriia</taxon>
        <taxon>Flavobacteriales</taxon>
        <taxon>Flavobacteriaceae</taxon>
        <taxon>Flavobacterium</taxon>
    </lineage>
</organism>
<feature type="chain" id="PRO_5009918102" evidence="1">
    <location>
        <begin position="19"/>
        <end position="155"/>
    </location>
</feature>
<proteinExistence type="predicted"/>
<gene>
    <name evidence="2" type="ORF">SAMN05444363_0002</name>
</gene>